<dbReference type="EMBL" id="GBRH01245937">
    <property type="protein sequence ID" value="JAD51958.1"/>
    <property type="molecule type" value="Transcribed_RNA"/>
</dbReference>
<evidence type="ECO:0000313" key="1">
    <source>
        <dbReference type="EMBL" id="JAD51958.1"/>
    </source>
</evidence>
<reference evidence="1" key="2">
    <citation type="journal article" date="2015" name="Data Brief">
        <title>Shoot transcriptome of the giant reed, Arundo donax.</title>
        <authorList>
            <person name="Barrero R.A."/>
            <person name="Guerrero F.D."/>
            <person name="Moolhuijzen P."/>
            <person name="Goolsby J.A."/>
            <person name="Tidwell J."/>
            <person name="Bellgard S.E."/>
            <person name="Bellgard M.I."/>
        </authorList>
    </citation>
    <scope>NUCLEOTIDE SEQUENCE</scope>
    <source>
        <tissue evidence="1">Shoot tissue taken approximately 20 cm above the soil surface</tissue>
    </source>
</reference>
<dbReference type="AlphaFoldDB" id="A0A0A9APZ2"/>
<reference evidence="1" key="1">
    <citation type="submission" date="2014-09" db="EMBL/GenBank/DDBJ databases">
        <authorList>
            <person name="Magalhaes I.L.F."/>
            <person name="Oliveira U."/>
            <person name="Santos F.R."/>
            <person name="Vidigal T.H.D.A."/>
            <person name="Brescovit A.D."/>
            <person name="Santos A.J."/>
        </authorList>
    </citation>
    <scope>NUCLEOTIDE SEQUENCE</scope>
    <source>
        <tissue evidence="1">Shoot tissue taken approximately 20 cm above the soil surface</tissue>
    </source>
</reference>
<organism evidence="1">
    <name type="scientific">Arundo donax</name>
    <name type="common">Giant reed</name>
    <name type="synonym">Donax arundinaceus</name>
    <dbReference type="NCBI Taxonomy" id="35708"/>
    <lineage>
        <taxon>Eukaryota</taxon>
        <taxon>Viridiplantae</taxon>
        <taxon>Streptophyta</taxon>
        <taxon>Embryophyta</taxon>
        <taxon>Tracheophyta</taxon>
        <taxon>Spermatophyta</taxon>
        <taxon>Magnoliopsida</taxon>
        <taxon>Liliopsida</taxon>
        <taxon>Poales</taxon>
        <taxon>Poaceae</taxon>
        <taxon>PACMAD clade</taxon>
        <taxon>Arundinoideae</taxon>
        <taxon>Arundineae</taxon>
        <taxon>Arundo</taxon>
    </lineage>
</organism>
<accession>A0A0A9APZ2</accession>
<protein>
    <submittedName>
        <fullName evidence="1">Uncharacterized protein</fullName>
    </submittedName>
</protein>
<sequence length="34" mass="3978">MFASIPTMLVFILRQNHGYMEIHIQTIPLVPQTH</sequence>
<name>A0A0A9APZ2_ARUDO</name>
<proteinExistence type="predicted"/>